<sequence>MDKDIVEKVTRLVIEALEEMKEKEGSPKEQGVKIWPHETPLPKPIVLSGAKAEDPGIRNQIITISPYV</sequence>
<dbReference type="RefSeq" id="WP_188391620.1">
    <property type="nucleotide sequence ID" value="NZ_BMEV01000019.1"/>
</dbReference>
<reference evidence="1" key="1">
    <citation type="journal article" date="2014" name="Int. J. Syst. Evol. Microbiol.">
        <title>Complete genome sequence of Corynebacterium casei LMG S-19264T (=DSM 44701T), isolated from a smear-ripened cheese.</title>
        <authorList>
            <consortium name="US DOE Joint Genome Institute (JGI-PGF)"/>
            <person name="Walter F."/>
            <person name="Albersmeier A."/>
            <person name="Kalinowski J."/>
            <person name="Ruckert C."/>
        </authorList>
    </citation>
    <scope>NUCLEOTIDE SEQUENCE</scope>
    <source>
        <strain evidence="1">CGMCC 1.12360</strain>
    </source>
</reference>
<accession>A0A8J3EKF2</accession>
<evidence type="ECO:0000313" key="2">
    <source>
        <dbReference type="Proteomes" id="UP000602050"/>
    </source>
</evidence>
<gene>
    <name evidence="1" type="ORF">GCM10010978_13450</name>
</gene>
<keyword evidence="2" id="KW-1185">Reference proteome</keyword>
<comment type="caution">
    <text evidence="1">The sequence shown here is derived from an EMBL/GenBank/DDBJ whole genome shotgun (WGS) entry which is preliminary data.</text>
</comment>
<dbReference type="EMBL" id="BMEV01000019">
    <property type="protein sequence ID" value="GGH74507.1"/>
    <property type="molecule type" value="Genomic_DNA"/>
</dbReference>
<organism evidence="1 2">
    <name type="scientific">Compostibacillus humi</name>
    <dbReference type="NCBI Taxonomy" id="1245525"/>
    <lineage>
        <taxon>Bacteria</taxon>
        <taxon>Bacillati</taxon>
        <taxon>Bacillota</taxon>
        <taxon>Bacilli</taxon>
        <taxon>Bacillales</taxon>
        <taxon>Bacillaceae</taxon>
        <taxon>Compostibacillus</taxon>
    </lineage>
</organism>
<dbReference type="Proteomes" id="UP000602050">
    <property type="component" value="Unassembled WGS sequence"/>
</dbReference>
<name>A0A8J3EKF2_9BACI</name>
<reference evidence="1" key="2">
    <citation type="submission" date="2020-09" db="EMBL/GenBank/DDBJ databases">
        <authorList>
            <person name="Sun Q."/>
            <person name="Zhou Y."/>
        </authorList>
    </citation>
    <scope>NUCLEOTIDE SEQUENCE</scope>
    <source>
        <strain evidence="1">CGMCC 1.12360</strain>
    </source>
</reference>
<dbReference type="AlphaFoldDB" id="A0A8J3EKF2"/>
<protein>
    <submittedName>
        <fullName evidence="1">Uncharacterized protein</fullName>
    </submittedName>
</protein>
<proteinExistence type="predicted"/>
<evidence type="ECO:0000313" key="1">
    <source>
        <dbReference type="EMBL" id="GGH74507.1"/>
    </source>
</evidence>